<evidence type="ECO:0000256" key="5">
    <source>
        <dbReference type="ARBA" id="ARBA00022679"/>
    </source>
</evidence>
<dbReference type="HOGENOM" id="CLU_031304_2_0_1"/>
<reference evidence="12" key="4">
    <citation type="journal article" date="2015" name="G3 (Bethesda)">
        <title>Genome sequences of three phytopathogenic species of the Magnaporthaceae family of fungi.</title>
        <authorList>
            <person name="Okagaki L.H."/>
            <person name="Nunes C.C."/>
            <person name="Sailsbery J."/>
            <person name="Clay B."/>
            <person name="Brown D."/>
            <person name="John T."/>
            <person name="Oh Y."/>
            <person name="Young N."/>
            <person name="Fitzgerald M."/>
            <person name="Haas B.J."/>
            <person name="Zeng Q."/>
            <person name="Young S."/>
            <person name="Adiconis X."/>
            <person name="Fan L."/>
            <person name="Levin J.Z."/>
            <person name="Mitchell T.K."/>
            <person name="Okubara P.A."/>
            <person name="Farman M.L."/>
            <person name="Kohn L.M."/>
            <person name="Birren B."/>
            <person name="Ma L.-J."/>
            <person name="Dean R.A."/>
        </authorList>
    </citation>
    <scope>NUCLEOTIDE SEQUENCE</scope>
    <source>
        <strain evidence="12">R3-111a-1</strain>
    </source>
</reference>
<name>J3P932_GAET3</name>
<comment type="similarity">
    <text evidence="2">Belongs to the IPK1 type 1 family.</text>
</comment>
<evidence type="ECO:0000256" key="9">
    <source>
        <dbReference type="RuleBase" id="RU364126"/>
    </source>
</evidence>
<sequence length="363" mass="39890">MDTKDTDKDTHHPHQPPAMSSTADGPDAALRHVSEAQPFPRDTGPSVRYVAEGMANMVFSFPGGGVRDLLLRVPKRATGSYSDIHGHWCRYIYPLFRPADLVPQYLVALDDGGAGGADSNGDLVRSAVRTELDRVEGEGGRPLKFRGSKLKEDIREVMLIRDMRPRDDAEKLIEFKPKWLAQSPTAPAGARRCRNCAREALRSRKKDEFVGSILCPLRLLDRGSPESLRIVCDDLTAAAGADAGVFAEGSRGLESLREWLLTNELLPRLRDAQLANDTVGVLEPEDTFGLGRAMTLRDCTCYVRLTPGGGGGGGVEARLGDLDLKDQETKLEYWKNMELELIDGGWYMGAEVPRVKTNCLLEA</sequence>
<keyword evidence="8 9" id="KW-0067">ATP-binding</keyword>
<dbReference type="InterPro" id="IPR009286">
    <property type="entry name" value="Ins_P5_2-kin"/>
</dbReference>
<dbReference type="GO" id="GO:0035299">
    <property type="term" value="F:inositol-1,3,4,5,6-pentakisphosphate 2-kinase activity"/>
    <property type="evidence" value="ECO:0007669"/>
    <property type="project" value="UniProtKB-EC"/>
</dbReference>
<evidence type="ECO:0000256" key="4">
    <source>
        <dbReference type="ARBA" id="ARBA00014846"/>
    </source>
</evidence>
<evidence type="ECO:0000256" key="1">
    <source>
        <dbReference type="ARBA" id="ARBA00003979"/>
    </source>
</evidence>
<dbReference type="EnsemblFungi" id="EJT73167">
    <property type="protein sequence ID" value="EJT73167"/>
    <property type="gene ID" value="GGTG_10016"/>
</dbReference>
<protein>
    <recommendedName>
        <fullName evidence="4 9">Inositol-pentakisphosphate 2-kinase</fullName>
        <ecNumber evidence="3 9">2.7.1.158</ecNumber>
    </recommendedName>
</protein>
<reference evidence="12" key="5">
    <citation type="submission" date="2018-04" db="UniProtKB">
        <authorList>
            <consortium name="EnsemblFungi"/>
        </authorList>
    </citation>
    <scope>IDENTIFICATION</scope>
    <source>
        <strain evidence="12">R3-111a-1</strain>
    </source>
</reference>
<keyword evidence="5 9" id="KW-0808">Transferase</keyword>
<reference evidence="11" key="2">
    <citation type="submission" date="2010-07" db="EMBL/GenBank/DDBJ databases">
        <authorList>
            <consortium name="The Broad Institute Genome Sequencing Platform"/>
            <consortium name="Broad Institute Genome Sequencing Center for Infectious Disease"/>
            <person name="Ma L.-J."/>
            <person name="Dead R."/>
            <person name="Young S."/>
            <person name="Zeng Q."/>
            <person name="Koehrsen M."/>
            <person name="Alvarado L."/>
            <person name="Berlin A."/>
            <person name="Chapman S.B."/>
            <person name="Chen Z."/>
            <person name="Freedman E."/>
            <person name="Gellesch M."/>
            <person name="Goldberg J."/>
            <person name="Griggs A."/>
            <person name="Gujja S."/>
            <person name="Heilman E.R."/>
            <person name="Heiman D."/>
            <person name="Hepburn T."/>
            <person name="Howarth C."/>
            <person name="Jen D."/>
            <person name="Larson L."/>
            <person name="Mehta T."/>
            <person name="Neiman D."/>
            <person name="Pearson M."/>
            <person name="Roberts A."/>
            <person name="Saif S."/>
            <person name="Shea T."/>
            <person name="Shenoy N."/>
            <person name="Sisk P."/>
            <person name="Stolte C."/>
            <person name="Sykes S."/>
            <person name="Walk T."/>
            <person name="White J."/>
            <person name="Yandava C."/>
            <person name="Haas B."/>
            <person name="Nusbaum C."/>
            <person name="Birren B."/>
        </authorList>
    </citation>
    <scope>NUCLEOTIDE SEQUENCE</scope>
    <source>
        <strain evidence="11">R3-111a-1</strain>
    </source>
</reference>
<comment type="function">
    <text evidence="9">Phosphorylates Ins(1,3,4,5,6)P5 at position 2 to form Ins(1,2,3,4,5,6)P6 (InsP6 or phytate).</text>
</comment>
<evidence type="ECO:0000256" key="8">
    <source>
        <dbReference type="ARBA" id="ARBA00022840"/>
    </source>
</evidence>
<keyword evidence="6 9" id="KW-0547">Nucleotide-binding</keyword>
<dbReference type="EC" id="2.7.1.158" evidence="3 9"/>
<accession>J3P932</accession>
<dbReference type="GO" id="GO:0005524">
    <property type="term" value="F:ATP binding"/>
    <property type="evidence" value="ECO:0007669"/>
    <property type="project" value="UniProtKB-KW"/>
</dbReference>
<dbReference type="Proteomes" id="UP000006039">
    <property type="component" value="Unassembled WGS sequence"/>
</dbReference>
<keyword evidence="7 9" id="KW-0418">Kinase</keyword>
<evidence type="ECO:0000256" key="3">
    <source>
        <dbReference type="ARBA" id="ARBA00012023"/>
    </source>
</evidence>
<dbReference type="VEuPathDB" id="FungiDB:GGTG_10016"/>
<dbReference type="GO" id="GO:0032958">
    <property type="term" value="P:inositol phosphate biosynthetic process"/>
    <property type="evidence" value="ECO:0007669"/>
    <property type="project" value="TreeGrafter"/>
</dbReference>
<dbReference type="GO" id="GO:0005634">
    <property type="term" value="C:nucleus"/>
    <property type="evidence" value="ECO:0007669"/>
    <property type="project" value="TreeGrafter"/>
</dbReference>
<reference evidence="13" key="1">
    <citation type="submission" date="2010-07" db="EMBL/GenBank/DDBJ databases">
        <title>The genome sequence of Gaeumannomyces graminis var. tritici strain R3-111a-1.</title>
        <authorList>
            <consortium name="The Broad Institute Genome Sequencing Platform"/>
            <person name="Ma L.-J."/>
            <person name="Dead R."/>
            <person name="Young S."/>
            <person name="Zeng Q."/>
            <person name="Koehrsen M."/>
            <person name="Alvarado L."/>
            <person name="Berlin A."/>
            <person name="Chapman S.B."/>
            <person name="Chen Z."/>
            <person name="Freedman E."/>
            <person name="Gellesch M."/>
            <person name="Goldberg J."/>
            <person name="Griggs A."/>
            <person name="Gujja S."/>
            <person name="Heilman E.R."/>
            <person name="Heiman D."/>
            <person name="Hepburn T."/>
            <person name="Howarth C."/>
            <person name="Jen D."/>
            <person name="Larson L."/>
            <person name="Mehta T."/>
            <person name="Neiman D."/>
            <person name="Pearson M."/>
            <person name="Roberts A."/>
            <person name="Saif S."/>
            <person name="Shea T."/>
            <person name="Shenoy N."/>
            <person name="Sisk P."/>
            <person name="Stolte C."/>
            <person name="Sykes S."/>
            <person name="Walk T."/>
            <person name="White J."/>
            <person name="Yandava C."/>
            <person name="Haas B."/>
            <person name="Nusbaum C."/>
            <person name="Birren B."/>
        </authorList>
    </citation>
    <scope>NUCLEOTIDE SEQUENCE [LARGE SCALE GENOMIC DNA]</scope>
    <source>
        <strain evidence="13">R3-111a-1</strain>
    </source>
</reference>
<dbReference type="AlphaFoldDB" id="J3P932"/>
<dbReference type="PANTHER" id="PTHR14456:SF2">
    <property type="entry name" value="INOSITOL-PENTAKISPHOSPHATE 2-KINASE"/>
    <property type="match status" value="1"/>
</dbReference>
<comment type="catalytic activity">
    <reaction evidence="9">
        <text>1D-myo-inositol 1,3,4,5,6-pentakisphosphate + ATP = 1D-myo-inositol hexakisphosphate + ADP + H(+)</text>
        <dbReference type="Rhea" id="RHEA:20313"/>
        <dbReference type="ChEBI" id="CHEBI:15378"/>
        <dbReference type="ChEBI" id="CHEBI:30616"/>
        <dbReference type="ChEBI" id="CHEBI:57733"/>
        <dbReference type="ChEBI" id="CHEBI:58130"/>
        <dbReference type="ChEBI" id="CHEBI:456216"/>
        <dbReference type="EC" id="2.7.1.158"/>
    </reaction>
</comment>
<evidence type="ECO:0000256" key="6">
    <source>
        <dbReference type="ARBA" id="ARBA00022741"/>
    </source>
</evidence>
<evidence type="ECO:0000313" key="11">
    <source>
        <dbReference type="EMBL" id="EJT73167.1"/>
    </source>
</evidence>
<organism evidence="11">
    <name type="scientific">Gaeumannomyces tritici (strain R3-111a-1)</name>
    <name type="common">Wheat and barley take-all root rot fungus</name>
    <name type="synonym">Gaeumannomyces graminis var. tritici</name>
    <dbReference type="NCBI Taxonomy" id="644352"/>
    <lineage>
        <taxon>Eukaryota</taxon>
        <taxon>Fungi</taxon>
        <taxon>Dikarya</taxon>
        <taxon>Ascomycota</taxon>
        <taxon>Pezizomycotina</taxon>
        <taxon>Sordariomycetes</taxon>
        <taxon>Sordariomycetidae</taxon>
        <taxon>Magnaporthales</taxon>
        <taxon>Magnaporthaceae</taxon>
        <taxon>Gaeumannomyces</taxon>
    </lineage>
</organism>
<evidence type="ECO:0000256" key="7">
    <source>
        <dbReference type="ARBA" id="ARBA00022777"/>
    </source>
</evidence>
<feature type="region of interest" description="Disordered" evidence="10">
    <location>
        <begin position="1"/>
        <end position="26"/>
    </location>
</feature>
<dbReference type="Pfam" id="PF06090">
    <property type="entry name" value="Ins_P5_2-kin"/>
    <property type="match status" value="1"/>
</dbReference>
<keyword evidence="13" id="KW-1185">Reference proteome</keyword>
<dbReference type="OrthoDB" id="272370at2759"/>
<dbReference type="GeneID" id="20350474"/>
<feature type="compositionally biased region" description="Basic and acidic residues" evidence="10">
    <location>
        <begin position="1"/>
        <end position="12"/>
    </location>
</feature>
<evidence type="ECO:0000313" key="13">
    <source>
        <dbReference type="Proteomes" id="UP000006039"/>
    </source>
</evidence>
<proteinExistence type="inferred from homology"/>
<dbReference type="EMBL" id="GL385399">
    <property type="protein sequence ID" value="EJT73167.1"/>
    <property type="molecule type" value="Genomic_DNA"/>
</dbReference>
<dbReference type="STRING" id="644352.J3P932"/>
<evidence type="ECO:0000313" key="12">
    <source>
        <dbReference type="EnsemblFungi" id="EJT73167"/>
    </source>
</evidence>
<dbReference type="eggNOG" id="ENOG502S7VH">
    <property type="taxonomic scope" value="Eukaryota"/>
</dbReference>
<evidence type="ECO:0000256" key="10">
    <source>
        <dbReference type="SAM" id="MobiDB-lite"/>
    </source>
</evidence>
<comment type="function">
    <text evidence="1">Has kinase activity and phosphorylates inositol-1,3,4,5,6-pentakisphosphate (Ins(1,3,4,5,6)P5) to produce 1,2,3,4,5,6-hexakisphosphate (InsP6), also known as phytate.</text>
</comment>
<comment type="domain">
    <text evidence="9">The EXKPK motif is conserved in inositol-pentakisphosphate 2-kinases of both family 1 and 2.</text>
</comment>
<dbReference type="RefSeq" id="XP_009226141.1">
    <property type="nucleotide sequence ID" value="XM_009227877.1"/>
</dbReference>
<gene>
    <name evidence="12" type="primary">20350474</name>
    <name evidence="11" type="ORF">GGTG_10016</name>
</gene>
<dbReference type="PANTHER" id="PTHR14456">
    <property type="entry name" value="INOSITOL POLYPHOSPHATE KINASE 1"/>
    <property type="match status" value="1"/>
</dbReference>
<evidence type="ECO:0000256" key="2">
    <source>
        <dbReference type="ARBA" id="ARBA00008305"/>
    </source>
</evidence>
<reference evidence="11" key="3">
    <citation type="submission" date="2010-09" db="EMBL/GenBank/DDBJ databases">
        <title>Annotation of Gaeumannomyces graminis var. tritici R3-111a-1.</title>
        <authorList>
            <consortium name="The Broad Institute Genome Sequencing Platform"/>
            <person name="Ma L.-J."/>
            <person name="Dead R."/>
            <person name="Young S.K."/>
            <person name="Zeng Q."/>
            <person name="Gargeya S."/>
            <person name="Fitzgerald M."/>
            <person name="Haas B."/>
            <person name="Abouelleil A."/>
            <person name="Alvarado L."/>
            <person name="Arachchi H.M."/>
            <person name="Berlin A."/>
            <person name="Brown A."/>
            <person name="Chapman S.B."/>
            <person name="Chen Z."/>
            <person name="Dunbar C."/>
            <person name="Freedman E."/>
            <person name="Gearin G."/>
            <person name="Gellesch M."/>
            <person name="Goldberg J."/>
            <person name="Griggs A."/>
            <person name="Gujja S."/>
            <person name="Heiman D."/>
            <person name="Howarth C."/>
            <person name="Larson L."/>
            <person name="Lui A."/>
            <person name="MacDonald P.J.P."/>
            <person name="Mehta T."/>
            <person name="Montmayeur A."/>
            <person name="Murphy C."/>
            <person name="Neiman D."/>
            <person name="Pearson M."/>
            <person name="Priest M."/>
            <person name="Roberts A."/>
            <person name="Saif S."/>
            <person name="Shea T."/>
            <person name="Shenoy N."/>
            <person name="Sisk P."/>
            <person name="Stolte C."/>
            <person name="Sykes S."/>
            <person name="Yandava C."/>
            <person name="Wortman J."/>
            <person name="Nusbaum C."/>
            <person name="Birren B."/>
        </authorList>
    </citation>
    <scope>NUCLEOTIDE SEQUENCE</scope>
    <source>
        <strain evidence="11">R3-111a-1</strain>
    </source>
</reference>